<dbReference type="EMBL" id="ABEU02000007">
    <property type="protein sequence ID" value="PNR51109.1"/>
    <property type="molecule type" value="Genomic_DNA"/>
</dbReference>
<feature type="transmembrane region" description="Helical" evidence="1">
    <location>
        <begin position="158"/>
        <end position="178"/>
    </location>
</feature>
<reference evidence="2 4" key="1">
    <citation type="journal article" date="2008" name="Science">
        <title>The Physcomitrella genome reveals evolutionary insights into the conquest of land by plants.</title>
        <authorList>
            <person name="Rensing S."/>
            <person name="Lang D."/>
            <person name="Zimmer A."/>
            <person name="Terry A."/>
            <person name="Salamov A."/>
            <person name="Shapiro H."/>
            <person name="Nishiyama T."/>
            <person name="Perroud P.-F."/>
            <person name="Lindquist E."/>
            <person name="Kamisugi Y."/>
            <person name="Tanahashi T."/>
            <person name="Sakakibara K."/>
            <person name="Fujita T."/>
            <person name="Oishi K."/>
            <person name="Shin-I T."/>
            <person name="Kuroki Y."/>
            <person name="Toyoda A."/>
            <person name="Suzuki Y."/>
            <person name="Hashimoto A."/>
            <person name="Yamaguchi K."/>
            <person name="Sugano A."/>
            <person name="Kohara Y."/>
            <person name="Fujiyama A."/>
            <person name="Anterola A."/>
            <person name="Aoki S."/>
            <person name="Ashton N."/>
            <person name="Barbazuk W.B."/>
            <person name="Barker E."/>
            <person name="Bennetzen J."/>
            <person name="Bezanilla M."/>
            <person name="Blankenship R."/>
            <person name="Cho S.H."/>
            <person name="Dutcher S."/>
            <person name="Estelle M."/>
            <person name="Fawcett J.A."/>
            <person name="Gundlach H."/>
            <person name="Hanada K."/>
            <person name="Heyl A."/>
            <person name="Hicks K.A."/>
            <person name="Hugh J."/>
            <person name="Lohr M."/>
            <person name="Mayer K."/>
            <person name="Melkozernov A."/>
            <person name="Murata T."/>
            <person name="Nelson D."/>
            <person name="Pils B."/>
            <person name="Prigge M."/>
            <person name="Reiss B."/>
            <person name="Renner T."/>
            <person name="Rombauts S."/>
            <person name="Rushton P."/>
            <person name="Sanderfoot A."/>
            <person name="Schween G."/>
            <person name="Shiu S.-H."/>
            <person name="Stueber K."/>
            <person name="Theodoulou F.L."/>
            <person name="Tu H."/>
            <person name="Van de Peer Y."/>
            <person name="Verrier P.J."/>
            <person name="Waters E."/>
            <person name="Wood A."/>
            <person name="Yang L."/>
            <person name="Cove D."/>
            <person name="Cuming A."/>
            <person name="Hasebe M."/>
            <person name="Lucas S."/>
            <person name="Mishler D.B."/>
            <person name="Reski R."/>
            <person name="Grigoriev I."/>
            <person name="Quatrano R.S."/>
            <person name="Boore J.L."/>
        </authorList>
    </citation>
    <scope>NUCLEOTIDE SEQUENCE [LARGE SCALE GENOMIC DNA]</scope>
    <source>
        <strain evidence="3 4">cv. Gransden 2004</strain>
    </source>
</reference>
<dbReference type="KEGG" id="ppp:112284750"/>
<reference evidence="3" key="3">
    <citation type="submission" date="2020-12" db="UniProtKB">
        <authorList>
            <consortium name="EnsemblPlants"/>
        </authorList>
    </citation>
    <scope>IDENTIFICATION</scope>
</reference>
<dbReference type="AlphaFoldDB" id="A0A2K1KBG2"/>
<evidence type="ECO:0000313" key="3">
    <source>
        <dbReference type="EnsemblPlants" id="Pp3c7_12200V3.1"/>
    </source>
</evidence>
<name>A0A2K1KBG2_PHYPA</name>
<feature type="transmembrane region" description="Helical" evidence="1">
    <location>
        <begin position="199"/>
        <end position="222"/>
    </location>
</feature>
<feature type="transmembrane region" description="Helical" evidence="1">
    <location>
        <begin position="36"/>
        <end position="56"/>
    </location>
</feature>
<evidence type="ECO:0000313" key="2">
    <source>
        <dbReference type="EMBL" id="PNR51109.1"/>
    </source>
</evidence>
<dbReference type="Gramene" id="Pp3c7_12200V3.2">
    <property type="protein sequence ID" value="Pp3c7_12200V3.2"/>
    <property type="gene ID" value="Pp3c7_12200"/>
</dbReference>
<dbReference type="PANTHER" id="PTHR31414:SF18">
    <property type="entry name" value="TRANSMEMBRANE PROTEIN-RELATED"/>
    <property type="match status" value="1"/>
</dbReference>
<keyword evidence="4" id="KW-1185">Reference proteome</keyword>
<feature type="transmembrane region" description="Helical" evidence="1">
    <location>
        <begin position="335"/>
        <end position="358"/>
    </location>
</feature>
<keyword evidence="1" id="KW-0472">Membrane</keyword>
<accession>A0A2K1KBG2</accession>
<proteinExistence type="predicted"/>
<dbReference type="OrthoDB" id="1056237at2759"/>
<feature type="transmembrane region" description="Helical" evidence="1">
    <location>
        <begin position="307"/>
        <end position="328"/>
    </location>
</feature>
<evidence type="ECO:0000256" key="1">
    <source>
        <dbReference type="SAM" id="Phobius"/>
    </source>
</evidence>
<reference evidence="2 4" key="2">
    <citation type="journal article" date="2018" name="Plant J.">
        <title>The Physcomitrella patens chromosome-scale assembly reveals moss genome structure and evolution.</title>
        <authorList>
            <person name="Lang D."/>
            <person name="Ullrich K.K."/>
            <person name="Murat F."/>
            <person name="Fuchs J."/>
            <person name="Jenkins J."/>
            <person name="Haas F.B."/>
            <person name="Piednoel M."/>
            <person name="Gundlach H."/>
            <person name="Van Bel M."/>
            <person name="Meyberg R."/>
            <person name="Vives C."/>
            <person name="Morata J."/>
            <person name="Symeonidi A."/>
            <person name="Hiss M."/>
            <person name="Muchero W."/>
            <person name="Kamisugi Y."/>
            <person name="Saleh O."/>
            <person name="Blanc G."/>
            <person name="Decker E.L."/>
            <person name="van Gessel N."/>
            <person name="Grimwood J."/>
            <person name="Hayes R.D."/>
            <person name="Graham S.W."/>
            <person name="Gunter L.E."/>
            <person name="McDaniel S.F."/>
            <person name="Hoernstein S.N.W."/>
            <person name="Larsson A."/>
            <person name="Li F.W."/>
            <person name="Perroud P.F."/>
            <person name="Phillips J."/>
            <person name="Ranjan P."/>
            <person name="Rokshar D.S."/>
            <person name="Rothfels C.J."/>
            <person name="Schneider L."/>
            <person name="Shu S."/>
            <person name="Stevenson D.W."/>
            <person name="Thummler F."/>
            <person name="Tillich M."/>
            <person name="Villarreal Aguilar J.C."/>
            <person name="Widiez T."/>
            <person name="Wong G.K."/>
            <person name="Wymore A."/>
            <person name="Zhang Y."/>
            <person name="Zimmer A.D."/>
            <person name="Quatrano R.S."/>
            <person name="Mayer K.F.X."/>
            <person name="Goodstein D."/>
            <person name="Casacuberta J.M."/>
            <person name="Vandepoele K."/>
            <person name="Reski R."/>
            <person name="Cuming A.C."/>
            <person name="Tuskan G.A."/>
            <person name="Maumus F."/>
            <person name="Salse J."/>
            <person name="Schmutz J."/>
            <person name="Rensing S.A."/>
        </authorList>
    </citation>
    <scope>NUCLEOTIDE SEQUENCE [LARGE SCALE GENOMIC DNA]</scope>
    <source>
        <strain evidence="3 4">cv. Gransden 2004</strain>
    </source>
</reference>
<dbReference type="PaxDb" id="3218-PP1S75_229V6.1"/>
<dbReference type="PANTHER" id="PTHR31414">
    <property type="entry name" value="TRANSMEMBRANE PROTEIN DDB_G0292058"/>
    <property type="match status" value="1"/>
</dbReference>
<keyword evidence="1" id="KW-1133">Transmembrane helix</keyword>
<organism evidence="2">
    <name type="scientific">Physcomitrium patens</name>
    <name type="common">Spreading-leaved earth moss</name>
    <name type="synonym">Physcomitrella patens</name>
    <dbReference type="NCBI Taxonomy" id="3218"/>
    <lineage>
        <taxon>Eukaryota</taxon>
        <taxon>Viridiplantae</taxon>
        <taxon>Streptophyta</taxon>
        <taxon>Embryophyta</taxon>
        <taxon>Bryophyta</taxon>
        <taxon>Bryophytina</taxon>
        <taxon>Bryopsida</taxon>
        <taxon>Funariidae</taxon>
        <taxon>Funariales</taxon>
        <taxon>Funariaceae</taxon>
        <taxon>Physcomitrium</taxon>
    </lineage>
</organism>
<dbReference type="EnsemblPlants" id="Pp3c7_12200V3.2">
    <property type="protein sequence ID" value="Pp3c7_12200V3.2"/>
    <property type="gene ID" value="Pp3c7_12200"/>
</dbReference>
<sequence length="588" mass="65639">MGSDSMSRETRKYRALENFTNLFWTCTSKMYGRSPLLVNVVAAVFLLQLSAFTTTVESASARGEVILALKRIAVIEFSGSNVAQNSLLNHTQIAAYDFEQHLVNYHERRQLQVTGLFTNKPLAVRSDRIDPTNKFRRYRDGYDVTSKNYWGSVVFTGVYGYGVAAAWLLLGLALALLACFRRCSRRPRSNKHHPSNYYLVPKLVVLLLSFIAIACIATLFALNHQTFSQTDKVKSTVLRAAIVATDTIHTVTSTLGRVQDVLEKYNIPGWKALNSTEAKLNTQADLVVDKINNNLRKFNRLIDAVKISLILVLSLSLVLVIGGLLAAFLGWSRIFFVFIMLGWILTACVWVMFGLLFASKNVASDTCLALNEFLQAPANTTLDEFLPCVDAETSNAALISVRENVGDVIELANSTVVTIQRASNFFGRGNGELLTLCNPIGGPPDYLYSETCPEGTLPISQLPAVLAPYVCMENMSNFDCFTDGRWVSSENNSTLYELSQGADDLLGTIPMLSRLANCSIVFDTFNNFVNQRCRPLNRALRSMWISILLLSIFFTLLTALWAVTNYRNKHQRHMNKVEQYMATKGRPI</sequence>
<dbReference type="GeneID" id="112284750"/>
<evidence type="ECO:0000313" key="4">
    <source>
        <dbReference type="Proteomes" id="UP000006727"/>
    </source>
</evidence>
<dbReference type="InterPro" id="IPR040283">
    <property type="entry name" value="DDB_G0292058-like"/>
</dbReference>
<protein>
    <submittedName>
        <fullName evidence="2 3">Uncharacterized protein</fullName>
    </submittedName>
</protein>
<dbReference type="FunCoup" id="A0A2K1KBG2">
    <property type="interactions" value="56"/>
</dbReference>
<dbReference type="Gramene" id="Pp3c7_12200V3.1">
    <property type="protein sequence ID" value="Pp3c7_12200V3.1"/>
    <property type="gene ID" value="Pp3c7_12200"/>
</dbReference>
<dbReference type="STRING" id="3218.A0A2K1KBG2"/>
<gene>
    <name evidence="3" type="primary">LOC112284750</name>
    <name evidence="2" type="ORF">PHYPA_010295</name>
</gene>
<dbReference type="RefSeq" id="XP_024380685.1">
    <property type="nucleotide sequence ID" value="XM_024524917.2"/>
</dbReference>
<keyword evidence="1" id="KW-0812">Transmembrane</keyword>
<feature type="transmembrane region" description="Helical" evidence="1">
    <location>
        <begin position="543"/>
        <end position="564"/>
    </location>
</feature>
<dbReference type="Proteomes" id="UP000006727">
    <property type="component" value="Chromosome 7"/>
</dbReference>
<dbReference type="EnsemblPlants" id="Pp3c7_12200V3.1">
    <property type="protein sequence ID" value="Pp3c7_12200V3.1"/>
    <property type="gene ID" value="Pp3c7_12200"/>
</dbReference>